<name>A0AAN9TKA1_9HEMI</name>
<keyword evidence="2" id="KW-1133">Transmembrane helix</keyword>
<evidence type="ECO:0000256" key="2">
    <source>
        <dbReference type="SAM" id="Phobius"/>
    </source>
</evidence>
<reference evidence="3 4" key="1">
    <citation type="submission" date="2024-03" db="EMBL/GenBank/DDBJ databases">
        <title>Adaptation during the transition from Ophiocordyceps entomopathogen to insect associate is accompanied by gene loss and intensified selection.</title>
        <authorList>
            <person name="Ward C.M."/>
            <person name="Onetto C.A."/>
            <person name="Borneman A.R."/>
        </authorList>
    </citation>
    <scope>NUCLEOTIDE SEQUENCE [LARGE SCALE GENOMIC DNA]</scope>
    <source>
        <strain evidence="3">AWRI1</strain>
        <tissue evidence="3">Single Adult Female</tissue>
    </source>
</reference>
<dbReference type="AlphaFoldDB" id="A0AAN9TKA1"/>
<feature type="region of interest" description="Disordered" evidence="1">
    <location>
        <begin position="133"/>
        <end position="196"/>
    </location>
</feature>
<feature type="compositionally biased region" description="Acidic residues" evidence="1">
    <location>
        <begin position="185"/>
        <end position="196"/>
    </location>
</feature>
<keyword evidence="2" id="KW-0472">Membrane</keyword>
<feature type="compositionally biased region" description="Polar residues" evidence="1">
    <location>
        <begin position="144"/>
        <end position="153"/>
    </location>
</feature>
<proteinExistence type="predicted"/>
<dbReference type="Gene3D" id="1.25.40.10">
    <property type="entry name" value="Tetratricopeptide repeat domain"/>
    <property type="match status" value="1"/>
</dbReference>
<feature type="transmembrane region" description="Helical" evidence="2">
    <location>
        <begin position="16"/>
        <end position="37"/>
    </location>
</feature>
<evidence type="ECO:0000313" key="3">
    <source>
        <dbReference type="EMBL" id="KAK7590684.1"/>
    </source>
</evidence>
<evidence type="ECO:0000256" key="1">
    <source>
        <dbReference type="SAM" id="MobiDB-lite"/>
    </source>
</evidence>
<dbReference type="InterPro" id="IPR011990">
    <property type="entry name" value="TPR-like_helical_dom_sf"/>
</dbReference>
<comment type="caution">
    <text evidence="3">The sequence shown here is derived from an EMBL/GenBank/DDBJ whole genome shotgun (WGS) entry which is preliminary data.</text>
</comment>
<keyword evidence="4" id="KW-1185">Reference proteome</keyword>
<accession>A0AAN9TKA1</accession>
<evidence type="ECO:0000313" key="4">
    <source>
        <dbReference type="Proteomes" id="UP001367676"/>
    </source>
</evidence>
<gene>
    <name evidence="3" type="ORF">V9T40_002297</name>
</gene>
<dbReference type="SUPFAM" id="SSF48452">
    <property type="entry name" value="TPR-like"/>
    <property type="match status" value="1"/>
</dbReference>
<keyword evidence="2" id="KW-0812">Transmembrane</keyword>
<dbReference type="Proteomes" id="UP001367676">
    <property type="component" value="Unassembled WGS sequence"/>
</dbReference>
<sequence>MCSMDVDTLPGNLKVAAVWILHLGFLSVVDMMAPMSGRMVMEFKARRNKIILKPMALKNLGDDINCRRCFEEALKRNGNDVEACINYSLFLYSRNDIPAAQKYYSQFQLLLNVLPKIDKELIAMGESLSKVLSSVSTHPGEGQENMNSENMTENPDEANEENSVIEGKEEKIMESKNSSLAVVSDENENEADDDLV</sequence>
<protein>
    <submittedName>
        <fullName evidence="3">Uncharacterized protein</fullName>
    </submittedName>
</protein>
<dbReference type="EMBL" id="JBBCAQ010000022">
    <property type="protein sequence ID" value="KAK7590684.1"/>
    <property type="molecule type" value="Genomic_DNA"/>
</dbReference>
<organism evidence="3 4">
    <name type="scientific">Parthenolecanium corni</name>
    <dbReference type="NCBI Taxonomy" id="536013"/>
    <lineage>
        <taxon>Eukaryota</taxon>
        <taxon>Metazoa</taxon>
        <taxon>Ecdysozoa</taxon>
        <taxon>Arthropoda</taxon>
        <taxon>Hexapoda</taxon>
        <taxon>Insecta</taxon>
        <taxon>Pterygota</taxon>
        <taxon>Neoptera</taxon>
        <taxon>Paraneoptera</taxon>
        <taxon>Hemiptera</taxon>
        <taxon>Sternorrhyncha</taxon>
        <taxon>Coccoidea</taxon>
        <taxon>Coccidae</taxon>
        <taxon>Parthenolecanium</taxon>
    </lineage>
</organism>